<name>A0A494XUY3_9BACL</name>
<dbReference type="Proteomes" id="UP000282076">
    <property type="component" value="Unassembled WGS sequence"/>
</dbReference>
<dbReference type="Pfam" id="PF02018">
    <property type="entry name" value="CBM_4_9"/>
    <property type="match status" value="2"/>
</dbReference>
<gene>
    <name evidence="6" type="ORF">D7Z26_16315</name>
</gene>
<evidence type="ECO:0000259" key="4">
    <source>
        <dbReference type="Pfam" id="PF14323"/>
    </source>
</evidence>
<evidence type="ECO:0000256" key="1">
    <source>
        <dbReference type="ARBA" id="ARBA00022801"/>
    </source>
</evidence>
<evidence type="ECO:0008006" key="8">
    <source>
        <dbReference type="Google" id="ProtNLM"/>
    </source>
</evidence>
<feature type="domain" description="GxGYxYP putative glycoside hydrolase C-terminal" evidence="4">
    <location>
        <begin position="349"/>
        <end position="408"/>
    </location>
</feature>
<feature type="chain" id="PRO_5019794666" description="CBM-cenC domain-containing protein" evidence="2">
    <location>
        <begin position="32"/>
        <end position="896"/>
    </location>
</feature>
<dbReference type="InterPro" id="IPR025832">
    <property type="entry name" value="GxGYxYP_C"/>
</dbReference>
<proteinExistence type="predicted"/>
<evidence type="ECO:0000313" key="6">
    <source>
        <dbReference type="EMBL" id="RKP51363.1"/>
    </source>
</evidence>
<reference evidence="6 7" key="1">
    <citation type="submission" date="2018-10" db="EMBL/GenBank/DDBJ databases">
        <title>Cohnella sp. M2MS4P-1, whole genome shotgun sequence.</title>
        <authorList>
            <person name="Tuo L."/>
        </authorList>
    </citation>
    <scope>NUCLEOTIDE SEQUENCE [LARGE SCALE GENOMIC DNA]</scope>
    <source>
        <strain evidence="6 7">M2MS4P-1</strain>
    </source>
</reference>
<dbReference type="InterPro" id="IPR048310">
    <property type="entry name" value="GxGYxYP_N_2nd"/>
</dbReference>
<feature type="domain" description="CBM-cenC" evidence="3">
    <location>
        <begin position="586"/>
        <end position="724"/>
    </location>
</feature>
<keyword evidence="7" id="KW-1185">Reference proteome</keyword>
<evidence type="ECO:0000259" key="5">
    <source>
        <dbReference type="Pfam" id="PF20957"/>
    </source>
</evidence>
<feature type="domain" description="GxGYxYP putative glycoside hydrolase second N-terminal" evidence="5">
    <location>
        <begin position="146"/>
        <end position="221"/>
    </location>
</feature>
<accession>A0A494XUY3</accession>
<sequence>MFQRKAAWKLLLACAVVLSLVPNLKGLPASAATPRLTEPLFTKVPQATALTVMDMQVQYAGGDSKDAIAAARVLQGLVNRTATNKIYLYNDAIDALHEIGGKNWNAQQDWITNTDELKNLPKTTLTRSSGTDGGLHGLINQYSSYVQGLVVWDPRTVNNVNVATFGAAVTIAAQQNALAVSPALKDQLVSWGFNFPVLVDLRTNNFQNDYQVMNWSIDNYWATSNANMRAVFSLGSDSYYDINAFNEGPIDYAVATKGFAFNINMNDANDDTVLMKLMNKYTNGKTAILGWVPTHPGGTGTGEAPAILDGTSYYVLGGNGLSNFSVYGSFSDSNINLPAAVASPVSSNDVYIGFMLTDGDALHCVYRGMFSEFTKEKTSTFGQVPITWSIAPQLANLAPPIYNFFAKNLPAGSDLTIGWADKVNGANDSGLASQASHWKQYADLTDIHTIWTVHSQENSQRADLVGWDGITIGYTNSQIPIHQATLRQDTTVVGTWNFGYNAPAQDIVNGIKSHVAQNAGTPVFMMITIGAPFSEPGSYYDKAKEVANALQANSGGRNYKFVGAKDMAATYKQYANGGGTGGGGGGNLISNGNFELNPINANGWSAQNWNNNATFTWATDQKHGGTYSAKVNGTGINAGYNRDGVSKISIGPGQTYTLSAWMKTNGVTGTGAWVWTEQLDSLGNVISATRWDSAKQLGTNDWNKVSYTFTAAPNATNMNFYVHLNGTGTVWYDDVSLVTGTGTSIPNGDFELNPINANGWNTFTWSGSPTITWATDDKHGGTRSLKVVSASNGFGGANKDGSRIPVTANTSYTLTGWVKTNGVSSPAGEGAYFAIGFADNAGNWLGGSTYTNVITGTQGWSLVSVTVTSPANAATATISARLNGTGTAWFDDVTLN</sequence>
<dbReference type="RefSeq" id="WP_120978061.1">
    <property type="nucleotide sequence ID" value="NZ_RBZM01000007.1"/>
</dbReference>
<feature type="domain" description="CBM-cenC" evidence="3">
    <location>
        <begin position="745"/>
        <end position="879"/>
    </location>
</feature>
<feature type="signal peptide" evidence="2">
    <location>
        <begin position="1"/>
        <end position="31"/>
    </location>
</feature>
<dbReference type="Pfam" id="PF20957">
    <property type="entry name" value="GxGYxYP_N_2nd"/>
    <property type="match status" value="1"/>
</dbReference>
<comment type="caution">
    <text evidence="6">The sequence shown here is derived from an EMBL/GenBank/DDBJ whole genome shotgun (WGS) entry which is preliminary data.</text>
</comment>
<dbReference type="InterPro" id="IPR003305">
    <property type="entry name" value="CenC_carb-bd"/>
</dbReference>
<dbReference type="OrthoDB" id="3799094at2"/>
<dbReference type="Gene3D" id="2.60.120.260">
    <property type="entry name" value="Galactose-binding domain-like"/>
    <property type="match status" value="2"/>
</dbReference>
<evidence type="ECO:0000313" key="7">
    <source>
        <dbReference type="Proteomes" id="UP000282076"/>
    </source>
</evidence>
<dbReference type="InterPro" id="IPR008979">
    <property type="entry name" value="Galactose-bd-like_sf"/>
</dbReference>
<protein>
    <recommendedName>
        <fullName evidence="8">CBM-cenC domain-containing protein</fullName>
    </recommendedName>
</protein>
<dbReference type="InterPro" id="IPR038410">
    <property type="entry name" value="GxGYxYP_C_sf"/>
</dbReference>
<dbReference type="PANTHER" id="PTHR37321">
    <property type="entry name" value="EXPORTED PROTEIN-RELATED"/>
    <property type="match status" value="1"/>
</dbReference>
<keyword evidence="2" id="KW-0732">Signal</keyword>
<evidence type="ECO:0000256" key="2">
    <source>
        <dbReference type="SAM" id="SignalP"/>
    </source>
</evidence>
<keyword evidence="1" id="KW-0378">Hydrolase</keyword>
<dbReference type="PANTHER" id="PTHR37321:SF1">
    <property type="entry name" value="EXPORTED PROTEIN"/>
    <property type="match status" value="1"/>
</dbReference>
<evidence type="ECO:0000259" key="3">
    <source>
        <dbReference type="Pfam" id="PF02018"/>
    </source>
</evidence>
<dbReference type="AlphaFoldDB" id="A0A494XUY3"/>
<dbReference type="EMBL" id="RBZM01000007">
    <property type="protein sequence ID" value="RKP51363.1"/>
    <property type="molecule type" value="Genomic_DNA"/>
</dbReference>
<dbReference type="Pfam" id="PF14323">
    <property type="entry name" value="GxGYxYP_C"/>
    <property type="match status" value="1"/>
</dbReference>
<dbReference type="SUPFAM" id="SSF49785">
    <property type="entry name" value="Galactose-binding domain-like"/>
    <property type="match status" value="2"/>
</dbReference>
<dbReference type="Gene3D" id="3.20.20.490">
    <property type="entry name" value="GxGYxYP glycoside hydrolase, C-terminal domain"/>
    <property type="match status" value="1"/>
</dbReference>
<dbReference type="GO" id="GO:0016798">
    <property type="term" value="F:hydrolase activity, acting on glycosyl bonds"/>
    <property type="evidence" value="ECO:0007669"/>
    <property type="project" value="InterPro"/>
</dbReference>
<organism evidence="6 7">
    <name type="scientific">Cohnella endophytica</name>
    <dbReference type="NCBI Taxonomy" id="2419778"/>
    <lineage>
        <taxon>Bacteria</taxon>
        <taxon>Bacillati</taxon>
        <taxon>Bacillota</taxon>
        <taxon>Bacilli</taxon>
        <taxon>Bacillales</taxon>
        <taxon>Paenibacillaceae</taxon>
        <taxon>Cohnella</taxon>
    </lineage>
</organism>